<dbReference type="Proteomes" id="UP001188597">
    <property type="component" value="Unassembled WGS sequence"/>
</dbReference>
<dbReference type="Pfam" id="PF00069">
    <property type="entry name" value="Pkinase"/>
    <property type="match status" value="1"/>
</dbReference>
<keyword evidence="1" id="KW-0732">Signal</keyword>
<keyword evidence="4" id="KW-1185">Reference proteome</keyword>
<proteinExistence type="predicted"/>
<reference evidence="3" key="1">
    <citation type="submission" date="2022-12" db="EMBL/GenBank/DDBJ databases">
        <title>Draft genome assemblies for two species of Escallonia (Escalloniales).</title>
        <authorList>
            <person name="Chanderbali A."/>
            <person name="Dervinis C."/>
            <person name="Anghel I."/>
            <person name="Soltis D."/>
            <person name="Soltis P."/>
            <person name="Zapata F."/>
        </authorList>
    </citation>
    <scope>NUCLEOTIDE SEQUENCE</scope>
    <source>
        <strain evidence="3">UCBG64.0493</strain>
        <tissue evidence="3">Leaf</tissue>
    </source>
</reference>
<comment type="caution">
    <text evidence="3">The sequence shown here is derived from an EMBL/GenBank/DDBJ whole genome shotgun (WGS) entry which is preliminary data.</text>
</comment>
<evidence type="ECO:0000256" key="1">
    <source>
        <dbReference type="ARBA" id="ARBA00022729"/>
    </source>
</evidence>
<evidence type="ECO:0000313" key="3">
    <source>
        <dbReference type="EMBL" id="KAK3008855.1"/>
    </source>
</evidence>
<dbReference type="InterPro" id="IPR011009">
    <property type="entry name" value="Kinase-like_dom_sf"/>
</dbReference>
<evidence type="ECO:0000259" key="2">
    <source>
        <dbReference type="PROSITE" id="PS50011"/>
    </source>
</evidence>
<organism evidence="3 4">
    <name type="scientific">Escallonia herrerae</name>
    <dbReference type="NCBI Taxonomy" id="1293975"/>
    <lineage>
        <taxon>Eukaryota</taxon>
        <taxon>Viridiplantae</taxon>
        <taxon>Streptophyta</taxon>
        <taxon>Embryophyta</taxon>
        <taxon>Tracheophyta</taxon>
        <taxon>Spermatophyta</taxon>
        <taxon>Magnoliopsida</taxon>
        <taxon>eudicotyledons</taxon>
        <taxon>Gunneridae</taxon>
        <taxon>Pentapetalae</taxon>
        <taxon>asterids</taxon>
        <taxon>campanulids</taxon>
        <taxon>Escalloniales</taxon>
        <taxon>Escalloniaceae</taxon>
        <taxon>Escallonia</taxon>
    </lineage>
</organism>
<evidence type="ECO:0000313" key="4">
    <source>
        <dbReference type="Proteomes" id="UP001188597"/>
    </source>
</evidence>
<dbReference type="Gene3D" id="1.10.510.10">
    <property type="entry name" value="Transferase(Phosphotransferase) domain 1"/>
    <property type="match status" value="1"/>
</dbReference>
<dbReference type="GO" id="GO:0005524">
    <property type="term" value="F:ATP binding"/>
    <property type="evidence" value="ECO:0007669"/>
    <property type="project" value="InterPro"/>
</dbReference>
<dbReference type="InterPro" id="IPR000719">
    <property type="entry name" value="Prot_kinase_dom"/>
</dbReference>
<sequence>MGHQEENHPQLCTKISISLRGMQKQNYPFRHMALKIILPDEMPKLSDFGLAKLMDWDQSQQVNLGANPDFSSAEFSTLEHMGIRSSTIGLGEGSPCRCSSVMANNDREDSFGERNIDPTEDEEYKSRTIHLDIKPQNILMDENFNAKLFDFGLAKLMD</sequence>
<gene>
    <name evidence="3" type="ORF">RJ639_014182</name>
</gene>
<dbReference type="EMBL" id="JAVXUP010001710">
    <property type="protein sequence ID" value="KAK3008855.1"/>
    <property type="molecule type" value="Genomic_DNA"/>
</dbReference>
<protein>
    <recommendedName>
        <fullName evidence="2">Protein kinase domain-containing protein</fullName>
    </recommendedName>
</protein>
<dbReference type="SUPFAM" id="SSF56112">
    <property type="entry name" value="Protein kinase-like (PK-like)"/>
    <property type="match status" value="1"/>
</dbReference>
<feature type="domain" description="Protein kinase" evidence="2">
    <location>
        <begin position="1"/>
        <end position="158"/>
    </location>
</feature>
<dbReference type="PROSITE" id="PS50011">
    <property type="entry name" value="PROTEIN_KINASE_DOM"/>
    <property type="match status" value="1"/>
</dbReference>
<dbReference type="AlphaFoldDB" id="A0AA88VNT2"/>
<dbReference type="InterPro" id="IPR051343">
    <property type="entry name" value="G-type_lectin_kinases/EP1-like"/>
</dbReference>
<dbReference type="GO" id="GO:0004672">
    <property type="term" value="F:protein kinase activity"/>
    <property type="evidence" value="ECO:0007669"/>
    <property type="project" value="InterPro"/>
</dbReference>
<dbReference type="PANTHER" id="PTHR47976">
    <property type="entry name" value="G-TYPE LECTIN S-RECEPTOR-LIKE SERINE/THREONINE-PROTEIN KINASE SD2-5"/>
    <property type="match status" value="1"/>
</dbReference>
<accession>A0AA88VNT2</accession>
<name>A0AA88VNT2_9ASTE</name>